<dbReference type="EMBL" id="HBEM01021189">
    <property type="protein sequence ID" value="CAD8455555.1"/>
    <property type="molecule type" value="Transcribed_RNA"/>
</dbReference>
<gene>
    <name evidence="2" type="ORF">LAMO00422_LOCUS14500</name>
</gene>
<evidence type="ECO:0000313" key="2">
    <source>
        <dbReference type="EMBL" id="CAD8455555.1"/>
    </source>
</evidence>
<proteinExistence type="predicted"/>
<accession>A0A7S0DI27</accession>
<feature type="compositionally biased region" description="Basic and acidic residues" evidence="1">
    <location>
        <begin position="34"/>
        <end position="59"/>
    </location>
</feature>
<protein>
    <submittedName>
        <fullName evidence="2">Uncharacterized protein</fullName>
    </submittedName>
</protein>
<sequence>MWKDMKSVDSLGPMLSRQCLGTPTIAMDTPKIMSCDKLDQKDSGDRKTPRESGERESRRLRQSRNSMEGNTIRAGASRNEHLVTSNSRSRQSIESSLD</sequence>
<name>A0A7S0DI27_9EUKA</name>
<reference evidence="2" key="1">
    <citation type="submission" date="2021-01" db="EMBL/GenBank/DDBJ databases">
        <authorList>
            <person name="Corre E."/>
            <person name="Pelletier E."/>
            <person name="Niang G."/>
            <person name="Scheremetjew M."/>
            <person name="Finn R."/>
            <person name="Kale V."/>
            <person name="Holt S."/>
            <person name="Cochrane G."/>
            <person name="Meng A."/>
            <person name="Brown T."/>
            <person name="Cohen L."/>
        </authorList>
    </citation>
    <scope>NUCLEOTIDE SEQUENCE</scope>
    <source>
        <strain evidence="2">CCMP2058</strain>
    </source>
</reference>
<dbReference type="AlphaFoldDB" id="A0A7S0DI27"/>
<feature type="compositionally biased region" description="Low complexity" evidence="1">
    <location>
        <begin position="85"/>
        <end position="98"/>
    </location>
</feature>
<evidence type="ECO:0000256" key="1">
    <source>
        <dbReference type="SAM" id="MobiDB-lite"/>
    </source>
</evidence>
<feature type="region of interest" description="Disordered" evidence="1">
    <location>
        <begin position="31"/>
        <end position="98"/>
    </location>
</feature>
<organism evidence="2">
    <name type="scientific">Amorphochlora amoebiformis</name>
    <dbReference type="NCBI Taxonomy" id="1561963"/>
    <lineage>
        <taxon>Eukaryota</taxon>
        <taxon>Sar</taxon>
        <taxon>Rhizaria</taxon>
        <taxon>Cercozoa</taxon>
        <taxon>Chlorarachniophyceae</taxon>
        <taxon>Amorphochlora</taxon>
    </lineage>
</organism>